<sequence>MSSNELQTNWVTTFLRDLSEDIDAEILGEYIFGIINESHGSSESHSEVAELLSAYLPAEQSKSAATEIISEYERIVSGNAIIESSTNDIQSIEDQMRSLMQADCMRIMETKKHDFSDQDTYTQSILRSNGTTAYQKDSDRLEEAIADSEFITRHRLNSRTTNLSTSSSSNRFIETGGGYSDDESDTDLEDVANLCGYGRKDDIKPGTVEDALSILTSSLTTTSTQSRGFNVSDTSQNITSVKQISSPLSSHLVDNLSSHSHKTSTTRQKQPKKKYPPPSKHIAKIGAQAEAKQKQCVNLKASFTTVMGNTDPKMSHCKREELEAFLLTDSDNNTESIDKEEDIKLPEGGHNRERVIESEINARKSASVAIAKQRKENLEQRKEQLEKINQRRQTANRRVQKVERRRL</sequence>
<gene>
    <name evidence="2" type="ORF">MN116_008759</name>
</gene>
<dbReference type="AlphaFoldDB" id="A0AAE1Z5V5"/>
<proteinExistence type="predicted"/>
<feature type="region of interest" description="Disordered" evidence="1">
    <location>
        <begin position="158"/>
        <end position="185"/>
    </location>
</feature>
<feature type="region of interest" description="Disordered" evidence="1">
    <location>
        <begin position="374"/>
        <end position="407"/>
    </location>
</feature>
<accession>A0AAE1Z5V5</accession>
<feature type="compositionally biased region" description="Low complexity" evidence="1">
    <location>
        <begin position="158"/>
        <end position="171"/>
    </location>
</feature>
<reference evidence="2" key="2">
    <citation type="journal article" date="2023" name="Infect Dis Poverty">
        <title>Chromosome-scale genome of the human blood fluke Schistosoma mekongi and its implications for public health.</title>
        <authorList>
            <person name="Zhou M."/>
            <person name="Xu L."/>
            <person name="Xu D."/>
            <person name="Chen W."/>
            <person name="Khan J."/>
            <person name="Hu Y."/>
            <person name="Huang H."/>
            <person name="Wei H."/>
            <person name="Zhang Y."/>
            <person name="Chusongsang P."/>
            <person name="Tanasarnprasert K."/>
            <person name="Hu X."/>
            <person name="Limpanont Y."/>
            <person name="Lv Z."/>
        </authorList>
    </citation>
    <scope>NUCLEOTIDE SEQUENCE</scope>
    <source>
        <strain evidence="2">LV_2022a</strain>
    </source>
</reference>
<dbReference type="Proteomes" id="UP001292079">
    <property type="component" value="Unassembled WGS sequence"/>
</dbReference>
<evidence type="ECO:0000313" key="2">
    <source>
        <dbReference type="EMBL" id="KAK4467837.1"/>
    </source>
</evidence>
<keyword evidence="3" id="KW-1185">Reference proteome</keyword>
<reference evidence="2" key="1">
    <citation type="submission" date="2022-04" db="EMBL/GenBank/DDBJ databases">
        <authorList>
            <person name="Xu L."/>
            <person name="Lv Z."/>
        </authorList>
    </citation>
    <scope>NUCLEOTIDE SEQUENCE</scope>
    <source>
        <strain evidence="2">LV_2022a</strain>
    </source>
</reference>
<name>A0AAE1Z5V5_SCHME</name>
<organism evidence="2 3">
    <name type="scientific">Schistosoma mekongi</name>
    <name type="common">Parasitic worm</name>
    <dbReference type="NCBI Taxonomy" id="38744"/>
    <lineage>
        <taxon>Eukaryota</taxon>
        <taxon>Metazoa</taxon>
        <taxon>Spiralia</taxon>
        <taxon>Lophotrochozoa</taxon>
        <taxon>Platyhelminthes</taxon>
        <taxon>Trematoda</taxon>
        <taxon>Digenea</taxon>
        <taxon>Strigeidida</taxon>
        <taxon>Schistosomatoidea</taxon>
        <taxon>Schistosomatidae</taxon>
        <taxon>Schistosoma</taxon>
    </lineage>
</organism>
<evidence type="ECO:0000313" key="3">
    <source>
        <dbReference type="Proteomes" id="UP001292079"/>
    </source>
</evidence>
<feature type="compositionally biased region" description="Basic and acidic residues" evidence="1">
    <location>
        <begin position="374"/>
        <end position="389"/>
    </location>
</feature>
<dbReference type="EMBL" id="JALJAT010000008">
    <property type="protein sequence ID" value="KAK4467837.1"/>
    <property type="molecule type" value="Genomic_DNA"/>
</dbReference>
<comment type="caution">
    <text evidence="2">The sequence shown here is derived from an EMBL/GenBank/DDBJ whole genome shotgun (WGS) entry which is preliminary data.</text>
</comment>
<feature type="region of interest" description="Disordered" evidence="1">
    <location>
        <begin position="249"/>
        <end position="280"/>
    </location>
</feature>
<feature type="compositionally biased region" description="Basic residues" evidence="1">
    <location>
        <begin position="259"/>
        <end position="275"/>
    </location>
</feature>
<protein>
    <recommendedName>
        <fullName evidence="4">Coiled-coil domain-containing protein 43</fullName>
    </recommendedName>
</protein>
<feature type="compositionally biased region" description="Basic residues" evidence="1">
    <location>
        <begin position="394"/>
        <end position="407"/>
    </location>
</feature>
<evidence type="ECO:0000256" key="1">
    <source>
        <dbReference type="SAM" id="MobiDB-lite"/>
    </source>
</evidence>
<evidence type="ECO:0008006" key="4">
    <source>
        <dbReference type="Google" id="ProtNLM"/>
    </source>
</evidence>